<keyword evidence="4 6" id="KW-0067">ATP-binding</keyword>
<dbReference type="OrthoDB" id="9809450at2"/>
<dbReference type="InterPro" id="IPR003593">
    <property type="entry name" value="AAA+_ATPase"/>
</dbReference>
<dbReference type="InterPro" id="IPR003439">
    <property type="entry name" value="ABC_transporter-like_ATP-bd"/>
</dbReference>
<evidence type="ECO:0000256" key="2">
    <source>
        <dbReference type="ARBA" id="ARBA00022448"/>
    </source>
</evidence>
<dbReference type="Pfam" id="PF00005">
    <property type="entry name" value="ABC_tran"/>
    <property type="match status" value="1"/>
</dbReference>
<comment type="similarity">
    <text evidence="1">Belongs to the ABC transporter superfamily.</text>
</comment>
<evidence type="ECO:0000256" key="1">
    <source>
        <dbReference type="ARBA" id="ARBA00005417"/>
    </source>
</evidence>
<dbReference type="PROSITE" id="PS50893">
    <property type="entry name" value="ABC_TRANSPORTER_2"/>
    <property type="match status" value="1"/>
</dbReference>
<sequence>MKAAAAQAPLLRLEGVTRRFAVRRGLWGAQGSLLAVDGVDLNLAPGESLGLVGESGCGKSTLGRLACGLLRPTAGQVLLEERPLPPAGASSWAAGRIQMVFQDPFSSLNPRLTVLASVAEPLAAQGVPRREREARAASLLATVGLENAGSRYPHQFSGGQRQRVAVARALATEPQVVVCDEPVSALDASVQAQVLNLLCDVRERFGPAYLFISHDLAVVDFLCPRVAVMYLGRVVEEAPTSALLKGAAHPYSRALAEAMPGKGGRPLEGELPSPLNPPPGCPFHPRCPKARPLCRECPPEWKALAPGWRVRCHLA</sequence>
<evidence type="ECO:0000313" key="7">
    <source>
        <dbReference type="Proteomes" id="UP000199355"/>
    </source>
</evidence>
<dbReference type="InterPro" id="IPR050319">
    <property type="entry name" value="ABC_transp_ATP-bind"/>
</dbReference>
<evidence type="ECO:0000259" key="5">
    <source>
        <dbReference type="PROSITE" id="PS50893"/>
    </source>
</evidence>
<dbReference type="PANTHER" id="PTHR43776">
    <property type="entry name" value="TRANSPORT ATP-BINDING PROTEIN"/>
    <property type="match status" value="1"/>
</dbReference>
<evidence type="ECO:0000256" key="3">
    <source>
        <dbReference type="ARBA" id="ARBA00022741"/>
    </source>
</evidence>
<dbReference type="GO" id="GO:0015833">
    <property type="term" value="P:peptide transport"/>
    <property type="evidence" value="ECO:0007669"/>
    <property type="project" value="InterPro"/>
</dbReference>
<dbReference type="InterPro" id="IPR013563">
    <property type="entry name" value="Oligopep_ABC_C"/>
</dbReference>
<dbReference type="NCBIfam" id="TIGR01727">
    <property type="entry name" value="oligo_HPY"/>
    <property type="match status" value="1"/>
</dbReference>
<name>A0A1G7IBV7_9BACT</name>
<proteinExistence type="inferred from homology"/>
<feature type="domain" description="ABC transporter" evidence="5">
    <location>
        <begin position="11"/>
        <end position="256"/>
    </location>
</feature>
<keyword evidence="3" id="KW-0547">Nucleotide-binding</keyword>
<evidence type="ECO:0000256" key="4">
    <source>
        <dbReference type="ARBA" id="ARBA00022840"/>
    </source>
</evidence>
<dbReference type="PANTHER" id="PTHR43776:SF7">
    <property type="entry name" value="D,D-DIPEPTIDE TRANSPORT ATP-BINDING PROTEIN DDPF-RELATED"/>
    <property type="match status" value="1"/>
</dbReference>
<dbReference type="Gene3D" id="3.40.50.300">
    <property type="entry name" value="P-loop containing nucleotide triphosphate hydrolases"/>
    <property type="match status" value="1"/>
</dbReference>
<dbReference type="SUPFAM" id="SSF52540">
    <property type="entry name" value="P-loop containing nucleoside triphosphate hydrolases"/>
    <property type="match status" value="1"/>
</dbReference>
<dbReference type="GO" id="GO:0016887">
    <property type="term" value="F:ATP hydrolysis activity"/>
    <property type="evidence" value="ECO:0007669"/>
    <property type="project" value="InterPro"/>
</dbReference>
<dbReference type="EMBL" id="FNBX01000001">
    <property type="protein sequence ID" value="SDF10145.1"/>
    <property type="molecule type" value="Genomic_DNA"/>
</dbReference>
<dbReference type="SMART" id="SM00382">
    <property type="entry name" value="AAA"/>
    <property type="match status" value="1"/>
</dbReference>
<accession>A0A1G7IBV7</accession>
<dbReference type="AlphaFoldDB" id="A0A1G7IBV7"/>
<keyword evidence="7" id="KW-1185">Reference proteome</keyword>
<dbReference type="CDD" id="cd03257">
    <property type="entry name" value="ABC_NikE_OppD_transporters"/>
    <property type="match status" value="1"/>
</dbReference>
<evidence type="ECO:0000313" key="6">
    <source>
        <dbReference type="EMBL" id="SDF10145.1"/>
    </source>
</evidence>
<reference evidence="7" key="1">
    <citation type="submission" date="2016-10" db="EMBL/GenBank/DDBJ databases">
        <authorList>
            <person name="Varghese N."/>
            <person name="Submissions S."/>
        </authorList>
    </citation>
    <scope>NUCLEOTIDE SEQUENCE [LARGE SCALE GENOMIC DNA]</scope>
    <source>
        <strain evidence="7">KHC7</strain>
    </source>
</reference>
<dbReference type="GO" id="GO:0005524">
    <property type="term" value="F:ATP binding"/>
    <property type="evidence" value="ECO:0007669"/>
    <property type="project" value="UniProtKB-KW"/>
</dbReference>
<dbReference type="PROSITE" id="PS00211">
    <property type="entry name" value="ABC_TRANSPORTER_1"/>
    <property type="match status" value="1"/>
</dbReference>
<protein>
    <submittedName>
        <fullName evidence="6">Peptide/nickel transport system ATP-binding protein</fullName>
    </submittedName>
</protein>
<dbReference type="FunFam" id="3.40.50.300:FF:000016">
    <property type="entry name" value="Oligopeptide ABC transporter ATP-binding component"/>
    <property type="match status" value="1"/>
</dbReference>
<dbReference type="STRING" id="571438.SAMN05192586_101230"/>
<keyword evidence="2" id="KW-0813">Transport</keyword>
<gene>
    <name evidence="6" type="ORF">SAMN05192586_101230</name>
</gene>
<dbReference type="InterPro" id="IPR027417">
    <property type="entry name" value="P-loop_NTPase"/>
</dbReference>
<dbReference type="RefSeq" id="WP_092152484.1">
    <property type="nucleotide sequence ID" value="NZ_FNBX01000001.1"/>
</dbReference>
<dbReference type="InterPro" id="IPR017871">
    <property type="entry name" value="ABC_transporter-like_CS"/>
</dbReference>
<dbReference type="Proteomes" id="UP000199355">
    <property type="component" value="Unassembled WGS sequence"/>
</dbReference>
<organism evidence="6 7">
    <name type="scientific">Desulfovibrio legallii</name>
    <dbReference type="NCBI Taxonomy" id="571438"/>
    <lineage>
        <taxon>Bacteria</taxon>
        <taxon>Pseudomonadati</taxon>
        <taxon>Thermodesulfobacteriota</taxon>
        <taxon>Desulfovibrionia</taxon>
        <taxon>Desulfovibrionales</taxon>
        <taxon>Desulfovibrionaceae</taxon>
        <taxon>Desulfovibrio</taxon>
    </lineage>
</organism>
<dbReference type="Pfam" id="PF08352">
    <property type="entry name" value="oligo_HPY"/>
    <property type="match status" value="1"/>
</dbReference>
<dbReference type="GO" id="GO:0055085">
    <property type="term" value="P:transmembrane transport"/>
    <property type="evidence" value="ECO:0007669"/>
    <property type="project" value="UniProtKB-ARBA"/>
</dbReference>